<evidence type="ECO:0000259" key="2">
    <source>
        <dbReference type="Pfam" id="PF19255"/>
    </source>
</evidence>
<organism evidence="3 4">
    <name type="scientific">Pandoravirus salinus</name>
    <dbReference type="NCBI Taxonomy" id="1349410"/>
    <lineage>
        <taxon>Viruses</taxon>
        <taxon>Pandoravirus</taxon>
    </lineage>
</organism>
<keyword evidence="4" id="KW-1185">Reference proteome</keyword>
<evidence type="ECO:0000256" key="1">
    <source>
        <dbReference type="SAM" id="MobiDB-lite"/>
    </source>
</evidence>
<protein>
    <recommendedName>
        <fullName evidence="2">DUF5902 domain-containing protein</fullName>
    </recommendedName>
</protein>
<dbReference type="Pfam" id="PF19255">
    <property type="entry name" value="DUF5902"/>
    <property type="match status" value="1"/>
</dbReference>
<feature type="domain" description="DUF5902" evidence="2">
    <location>
        <begin position="3"/>
        <end position="111"/>
    </location>
</feature>
<evidence type="ECO:0000313" key="4">
    <source>
        <dbReference type="Proteomes" id="UP000204584"/>
    </source>
</evidence>
<dbReference type="Proteomes" id="UP000204584">
    <property type="component" value="Segment"/>
</dbReference>
<dbReference type="GeneID" id="16606879"/>
<dbReference type="InterPro" id="IPR045421">
    <property type="entry name" value="DUF5902"/>
</dbReference>
<dbReference type="RefSeq" id="YP_008438166.2">
    <property type="nucleotide sequence ID" value="NC_022098.1"/>
</dbReference>
<evidence type="ECO:0000313" key="3">
    <source>
        <dbReference type="EMBL" id="AGO85092.2"/>
    </source>
</evidence>
<proteinExistence type="predicted"/>
<dbReference type="EMBL" id="KC977571">
    <property type="protein sequence ID" value="AGO85092.2"/>
    <property type="molecule type" value="Genomic_DNA"/>
</dbReference>
<gene>
    <name evidence="3" type="ORF">psal_cds_946</name>
</gene>
<reference evidence="3 4" key="1">
    <citation type="journal article" date="2013" name="Science">
        <title>Pandoraviruses: amoeba viruses with genomes up to 2.5 Mb reaching that of parasitic eukaryotes.</title>
        <authorList>
            <person name="Philippe N."/>
            <person name="Legendre M."/>
            <person name="Doutre G."/>
            <person name="Coute Y."/>
            <person name="Poirot O."/>
            <person name="Lescot M."/>
            <person name="Arslan D."/>
            <person name="Seltzer V."/>
            <person name="Bertaux L."/>
            <person name="Bruley C."/>
            <person name="Garin J."/>
            <person name="Claverie J.M."/>
            <person name="Abergel C."/>
        </authorList>
    </citation>
    <scope>NUCLEOTIDE SEQUENCE [LARGE SCALE GENOMIC DNA]</scope>
</reference>
<sequence length="353" mass="39105">MDALPPEILDMIIAAVDIGDVDTLRAICSTNRTLYGLCRAPLIDWRSRYPDIVRLVPDKVADTTRLMSPLDVARFVRAAGFFKKKCALYALRLVVSNEAKRLTRLNQERDATNPPDDAGPVQDPRPSLVALAGGAPRPYTQTTVSDLETWFKTAPPALGFYGFSPEDERYVPWPVPGSPPTYVIGPLGPKASVVDRPPKLVYVKPYIHYREHEPWPLDSYVEQATYPWMLDEARRQINATLAKAIVPPQDAMDAVRRIARALSTGAAPDRRDLALALPASEVLEDLNELTTLASAPGEAPFVSLRAQNRLECNEIDLWAAYPEAEIYIVTTANMPAPGSRRNYKVFAVSLPLD</sequence>
<dbReference type="KEGG" id="vg:16606879"/>
<accession>S4W3A9</accession>
<name>S4W3A9_9VIRU</name>
<feature type="region of interest" description="Disordered" evidence="1">
    <location>
        <begin position="105"/>
        <end position="127"/>
    </location>
</feature>